<protein>
    <submittedName>
        <fullName evidence="1">Uncharacterized protein</fullName>
    </submittedName>
</protein>
<dbReference type="AlphaFoldDB" id="A0ABC8RW98"/>
<reference evidence="1 2" key="1">
    <citation type="submission" date="2024-02" db="EMBL/GenBank/DDBJ databases">
        <authorList>
            <person name="Vignale AGUSTIN F."/>
            <person name="Sosa J E."/>
            <person name="Modenutti C."/>
        </authorList>
    </citation>
    <scope>NUCLEOTIDE SEQUENCE [LARGE SCALE GENOMIC DNA]</scope>
</reference>
<organism evidence="1 2">
    <name type="scientific">Ilex paraguariensis</name>
    <name type="common">yerba mate</name>
    <dbReference type="NCBI Taxonomy" id="185542"/>
    <lineage>
        <taxon>Eukaryota</taxon>
        <taxon>Viridiplantae</taxon>
        <taxon>Streptophyta</taxon>
        <taxon>Embryophyta</taxon>
        <taxon>Tracheophyta</taxon>
        <taxon>Spermatophyta</taxon>
        <taxon>Magnoliopsida</taxon>
        <taxon>eudicotyledons</taxon>
        <taxon>Gunneridae</taxon>
        <taxon>Pentapetalae</taxon>
        <taxon>asterids</taxon>
        <taxon>campanulids</taxon>
        <taxon>Aquifoliales</taxon>
        <taxon>Aquifoliaceae</taxon>
        <taxon>Ilex</taxon>
    </lineage>
</organism>
<comment type="caution">
    <text evidence="1">The sequence shown here is derived from an EMBL/GenBank/DDBJ whole genome shotgun (WGS) entry which is preliminary data.</text>
</comment>
<accession>A0ABC8RW98</accession>
<sequence>GRHFCVYALLRSYVDGLALVMGVFLPGSPQLCFQHLIFLPKCLFFEGPTPSEGYPVAHVGSHPMDSLSVNWLAVDR</sequence>
<evidence type="ECO:0000313" key="2">
    <source>
        <dbReference type="Proteomes" id="UP001642360"/>
    </source>
</evidence>
<dbReference type="EMBL" id="CAUOFW020001837">
    <property type="protein sequence ID" value="CAK9149137.1"/>
    <property type="molecule type" value="Genomic_DNA"/>
</dbReference>
<proteinExistence type="predicted"/>
<dbReference type="Proteomes" id="UP001642360">
    <property type="component" value="Unassembled WGS sequence"/>
</dbReference>
<name>A0ABC8RW98_9AQUA</name>
<feature type="non-terminal residue" evidence="1">
    <location>
        <position position="1"/>
    </location>
</feature>
<keyword evidence="2" id="KW-1185">Reference proteome</keyword>
<evidence type="ECO:0000313" key="1">
    <source>
        <dbReference type="EMBL" id="CAK9149137.1"/>
    </source>
</evidence>
<gene>
    <name evidence="1" type="ORF">ILEXP_LOCUS17168</name>
</gene>